<name>A0A1I8BUJ9_MELHA</name>
<accession>A0A1I8BUJ9</accession>
<evidence type="ECO:0000313" key="1">
    <source>
        <dbReference type="Proteomes" id="UP000095281"/>
    </source>
</evidence>
<proteinExistence type="predicted"/>
<sequence length="103" mass="11793">MASIFSGRFMFPNNTARLKHFLFNVGNNVISTSEFLADYIPKKLNTSIAVEKLIVVDTIKNYPGNGEIHLDNYTKVADIVYNSLKQIGHKKQGFEFYDKKIFN</sequence>
<evidence type="ECO:0000313" key="2">
    <source>
        <dbReference type="WBParaSite" id="MhA1_Contig62.frz3.gene3"/>
    </source>
</evidence>
<dbReference type="AlphaFoldDB" id="A0A1I8BUJ9"/>
<protein>
    <submittedName>
        <fullName evidence="2">Uncharacterized protein</fullName>
    </submittedName>
</protein>
<organism evidence="1 2">
    <name type="scientific">Meloidogyne hapla</name>
    <name type="common">Root-knot nematode worm</name>
    <dbReference type="NCBI Taxonomy" id="6305"/>
    <lineage>
        <taxon>Eukaryota</taxon>
        <taxon>Metazoa</taxon>
        <taxon>Ecdysozoa</taxon>
        <taxon>Nematoda</taxon>
        <taxon>Chromadorea</taxon>
        <taxon>Rhabditida</taxon>
        <taxon>Tylenchina</taxon>
        <taxon>Tylenchomorpha</taxon>
        <taxon>Tylenchoidea</taxon>
        <taxon>Meloidogynidae</taxon>
        <taxon>Meloidogyninae</taxon>
        <taxon>Meloidogyne</taxon>
    </lineage>
</organism>
<dbReference type="WBParaSite" id="MhA1_Contig62.frz3.gene3">
    <property type="protein sequence ID" value="MhA1_Contig62.frz3.gene3"/>
    <property type="gene ID" value="MhA1_Contig62.frz3.gene3"/>
</dbReference>
<reference evidence="2" key="1">
    <citation type="submission" date="2016-11" db="UniProtKB">
        <authorList>
            <consortium name="WormBaseParasite"/>
        </authorList>
    </citation>
    <scope>IDENTIFICATION</scope>
</reference>
<keyword evidence="1" id="KW-1185">Reference proteome</keyword>
<dbReference type="Proteomes" id="UP000095281">
    <property type="component" value="Unplaced"/>
</dbReference>